<dbReference type="GO" id="GO:1901982">
    <property type="term" value="F:maltose binding"/>
    <property type="evidence" value="ECO:0007669"/>
    <property type="project" value="TreeGrafter"/>
</dbReference>
<dbReference type="AlphaFoldDB" id="A0A5R9F9W5"/>
<evidence type="ECO:0000313" key="4">
    <source>
        <dbReference type="EMBL" id="TLS36495.1"/>
    </source>
</evidence>
<dbReference type="PANTHER" id="PTHR30061">
    <property type="entry name" value="MALTOSE-BINDING PERIPLASMIC PROTEIN"/>
    <property type="match status" value="1"/>
</dbReference>
<gene>
    <name evidence="4" type="ORF">FCL54_14875</name>
</gene>
<accession>A0A5R9F9W5</accession>
<sequence length="428" mass="46703">MKLLNKLIAGVGISTLLFATGCTGGSSETSSGSDGGSKDKVVLDYWHTYSDQEEIILNEKIKPLFEKEHPNIELKLTRMPYEGLKQQVVAGVSGGEAPDLMRMDIVWVSEFAKMGALQDLSGFEGFDEVKNSVFESPMATNLYEGKYYGVPVNTNTKIAIYNKELLEKAGYSEAPETMEQLVDASEKAVKAGAKGGIAIGGSFSWAFLPYFWSLGGTMTNEDYTKFDGYLNSPESIAAVEEIAKWQKDGLVAPTVLGGEPGTWDGMKNNEYLMIDDGPWFYSILGNEEGSKFKPEEATVSGLIPAGPGGSSSVIGGENLVTFAGSEHPEEAWTFAKWMLTDEPQRLMAEAGLIPTNKETANDPEVIQNPIVQKYVKQLETALPRTPVPQWSEIEAVINLNFEKVMRGEMDAKKALDDAAKKADSLLQQ</sequence>
<dbReference type="GO" id="GO:0055052">
    <property type="term" value="C:ATP-binding cassette (ABC) transporter complex, substrate-binding subunit-containing"/>
    <property type="evidence" value="ECO:0007669"/>
    <property type="project" value="TreeGrafter"/>
</dbReference>
<name>A0A5R9F9W5_9BACL</name>
<dbReference type="PROSITE" id="PS51257">
    <property type="entry name" value="PROKAR_LIPOPROTEIN"/>
    <property type="match status" value="1"/>
</dbReference>
<comment type="similarity">
    <text evidence="1">Belongs to the bacterial solute-binding protein 1 family.</text>
</comment>
<evidence type="ECO:0000256" key="3">
    <source>
        <dbReference type="ARBA" id="ARBA00022729"/>
    </source>
</evidence>
<dbReference type="Gene3D" id="3.40.190.10">
    <property type="entry name" value="Periplasmic binding protein-like II"/>
    <property type="match status" value="2"/>
</dbReference>
<dbReference type="PANTHER" id="PTHR30061:SF50">
    <property type="entry name" value="MALTOSE_MALTODEXTRIN-BINDING PERIPLASMIC PROTEIN"/>
    <property type="match status" value="1"/>
</dbReference>
<keyword evidence="3" id="KW-0732">Signal</keyword>
<dbReference type="OrthoDB" id="9795467at2"/>
<evidence type="ECO:0000256" key="2">
    <source>
        <dbReference type="ARBA" id="ARBA00022448"/>
    </source>
</evidence>
<dbReference type="SUPFAM" id="SSF53850">
    <property type="entry name" value="Periplasmic binding protein-like II"/>
    <property type="match status" value="1"/>
</dbReference>
<dbReference type="RefSeq" id="WP_138127530.1">
    <property type="nucleotide sequence ID" value="NZ_SWLG01000010.1"/>
</dbReference>
<dbReference type="Pfam" id="PF13416">
    <property type="entry name" value="SBP_bac_8"/>
    <property type="match status" value="1"/>
</dbReference>
<evidence type="ECO:0000256" key="1">
    <source>
        <dbReference type="ARBA" id="ARBA00008520"/>
    </source>
</evidence>
<comment type="caution">
    <text evidence="4">The sequence shown here is derived from an EMBL/GenBank/DDBJ whole genome shotgun (WGS) entry which is preliminary data.</text>
</comment>
<keyword evidence="5" id="KW-1185">Reference proteome</keyword>
<organism evidence="4 5">
    <name type="scientific">Exobacillus caeni</name>
    <dbReference type="NCBI Taxonomy" id="2574798"/>
    <lineage>
        <taxon>Bacteria</taxon>
        <taxon>Bacillati</taxon>
        <taxon>Bacillota</taxon>
        <taxon>Bacilli</taxon>
        <taxon>Bacillales</taxon>
        <taxon>Guptibacillaceae</taxon>
        <taxon>Exobacillus</taxon>
    </lineage>
</organism>
<dbReference type="Proteomes" id="UP000308230">
    <property type="component" value="Unassembled WGS sequence"/>
</dbReference>
<dbReference type="GO" id="GO:0015768">
    <property type="term" value="P:maltose transport"/>
    <property type="evidence" value="ECO:0007669"/>
    <property type="project" value="TreeGrafter"/>
</dbReference>
<keyword evidence="2" id="KW-0813">Transport</keyword>
<dbReference type="GO" id="GO:0042956">
    <property type="term" value="P:maltodextrin transmembrane transport"/>
    <property type="evidence" value="ECO:0007669"/>
    <property type="project" value="TreeGrafter"/>
</dbReference>
<evidence type="ECO:0000313" key="5">
    <source>
        <dbReference type="Proteomes" id="UP000308230"/>
    </source>
</evidence>
<protein>
    <submittedName>
        <fullName evidence="4">Extracellular solute-binding protein</fullName>
    </submittedName>
</protein>
<dbReference type="EMBL" id="SWLG01000010">
    <property type="protein sequence ID" value="TLS36495.1"/>
    <property type="molecule type" value="Genomic_DNA"/>
</dbReference>
<proteinExistence type="inferred from homology"/>
<reference evidence="4 5" key="1">
    <citation type="submission" date="2019-04" db="EMBL/GenBank/DDBJ databases">
        <title>Bacillus caeni sp. nov., a bacterium isolated from mangrove sediment.</title>
        <authorList>
            <person name="Huang H."/>
            <person name="Mo K."/>
            <person name="Hu Y."/>
        </authorList>
    </citation>
    <scope>NUCLEOTIDE SEQUENCE [LARGE SCALE GENOMIC DNA]</scope>
    <source>
        <strain evidence="4 5">HB172195</strain>
    </source>
</reference>
<dbReference type="InterPro" id="IPR006059">
    <property type="entry name" value="SBP"/>
</dbReference>